<dbReference type="SUPFAM" id="SSF54236">
    <property type="entry name" value="Ubiquitin-like"/>
    <property type="match status" value="3"/>
</dbReference>
<dbReference type="AlphaFoldDB" id="A0ABC8W9E0"/>
<keyword evidence="4" id="KW-1185">Reference proteome</keyword>
<evidence type="ECO:0000259" key="2">
    <source>
        <dbReference type="PROSITE" id="PS50053"/>
    </source>
</evidence>
<dbReference type="Pfam" id="PF00240">
    <property type="entry name" value="ubiquitin"/>
    <property type="match status" value="3"/>
</dbReference>
<sequence length="228" mass="26019">MFGVFIQDADLCEEPKRQDDFPQSLPDETLYDVKKKIMEKHNLVFDGVLMEDNSATLAHYNIQHQSTLDLVEKMQIHVKEPLQGLIFTVDVNSSDTIDKIKHKIEDADGFPKGRQCLIFADEKLEGKHTLADYNICKDSTLLLVLYPCKGGRMEIFVKTYTGKTVTLKAESSDTVSSMKVKVYETEGTRPIHQRMVFSGKELEGRRTLAYYNIQHESTLHLVIRLCGC</sequence>
<dbReference type="InterPro" id="IPR019956">
    <property type="entry name" value="Ubiquitin_dom"/>
</dbReference>
<dbReference type="InterPro" id="IPR050158">
    <property type="entry name" value="Ubiquitin_ubiquitin-like"/>
</dbReference>
<dbReference type="Proteomes" id="UP001497457">
    <property type="component" value="Chromosome 12b"/>
</dbReference>
<feature type="domain" description="Ubiquitin-like" evidence="2">
    <location>
        <begin position="38"/>
        <end position="74"/>
    </location>
</feature>
<organism evidence="3 4">
    <name type="scientific">Urochloa decumbens</name>
    <dbReference type="NCBI Taxonomy" id="240449"/>
    <lineage>
        <taxon>Eukaryota</taxon>
        <taxon>Viridiplantae</taxon>
        <taxon>Streptophyta</taxon>
        <taxon>Embryophyta</taxon>
        <taxon>Tracheophyta</taxon>
        <taxon>Spermatophyta</taxon>
        <taxon>Magnoliopsida</taxon>
        <taxon>Liliopsida</taxon>
        <taxon>Poales</taxon>
        <taxon>Poaceae</taxon>
        <taxon>PACMAD clade</taxon>
        <taxon>Panicoideae</taxon>
        <taxon>Panicodae</taxon>
        <taxon>Paniceae</taxon>
        <taxon>Melinidinae</taxon>
        <taxon>Urochloa</taxon>
    </lineage>
</organism>
<feature type="domain" description="Ubiquitin-like" evidence="2">
    <location>
        <begin position="74"/>
        <end position="150"/>
    </location>
</feature>
<dbReference type="EMBL" id="OZ075122">
    <property type="protein sequence ID" value="CAL4904843.1"/>
    <property type="molecule type" value="Genomic_DNA"/>
</dbReference>
<protein>
    <recommendedName>
        <fullName evidence="2">Ubiquitin-like domain-containing protein</fullName>
    </recommendedName>
</protein>
<reference evidence="3 4" key="2">
    <citation type="submission" date="2024-10" db="EMBL/GenBank/DDBJ databases">
        <authorList>
            <person name="Ryan C."/>
        </authorList>
    </citation>
    <scope>NUCLEOTIDE SEQUENCE [LARGE SCALE GENOMIC DNA]</scope>
</reference>
<proteinExistence type="predicted"/>
<keyword evidence="1" id="KW-1017">Isopeptide bond</keyword>
<dbReference type="Gene3D" id="3.10.20.90">
    <property type="entry name" value="Phosphatidylinositol 3-kinase Catalytic Subunit, Chain A, domain 1"/>
    <property type="match status" value="3"/>
</dbReference>
<dbReference type="PANTHER" id="PTHR10666">
    <property type="entry name" value="UBIQUITIN"/>
    <property type="match status" value="1"/>
</dbReference>
<evidence type="ECO:0000313" key="4">
    <source>
        <dbReference type="Proteomes" id="UP001497457"/>
    </source>
</evidence>
<dbReference type="PROSITE" id="PS50053">
    <property type="entry name" value="UBIQUITIN_2"/>
    <property type="match status" value="3"/>
</dbReference>
<dbReference type="FunFam" id="3.10.20.90:FF:000222">
    <property type="entry name" value="Polyubiquitin 5"/>
    <property type="match status" value="1"/>
</dbReference>
<gene>
    <name evidence="3" type="ORF">URODEC1_LOCUS11346</name>
</gene>
<dbReference type="InterPro" id="IPR029071">
    <property type="entry name" value="Ubiquitin-like_domsf"/>
</dbReference>
<feature type="domain" description="Ubiquitin-like" evidence="2">
    <location>
        <begin position="153"/>
        <end position="228"/>
    </location>
</feature>
<dbReference type="GO" id="GO:0003729">
    <property type="term" value="F:mRNA binding"/>
    <property type="evidence" value="ECO:0007669"/>
    <property type="project" value="UniProtKB-ARBA"/>
</dbReference>
<name>A0ABC8W9E0_9POAL</name>
<reference evidence="4" key="1">
    <citation type="submission" date="2024-06" db="EMBL/GenBank/DDBJ databases">
        <authorList>
            <person name="Ryan C."/>
        </authorList>
    </citation>
    <scope>NUCLEOTIDE SEQUENCE [LARGE SCALE GENOMIC DNA]</scope>
</reference>
<evidence type="ECO:0000313" key="3">
    <source>
        <dbReference type="EMBL" id="CAL4904843.1"/>
    </source>
</evidence>
<evidence type="ECO:0000256" key="1">
    <source>
        <dbReference type="ARBA" id="ARBA00022499"/>
    </source>
</evidence>
<dbReference type="SMART" id="SM00213">
    <property type="entry name" value="UBQ"/>
    <property type="match status" value="3"/>
</dbReference>
<accession>A0ABC8W9E0</accession>
<dbReference type="InterPro" id="IPR000626">
    <property type="entry name" value="Ubiquitin-like_dom"/>
</dbReference>
<dbReference type="PRINTS" id="PR00348">
    <property type="entry name" value="UBIQUITIN"/>
</dbReference>